<reference evidence="1" key="1">
    <citation type="submission" date="2020-02" db="EMBL/GenBank/DDBJ databases">
        <authorList>
            <person name="Meier V. D."/>
        </authorList>
    </citation>
    <scope>NUCLEOTIDE SEQUENCE</scope>
    <source>
        <strain evidence="1">AVDCRST_MAG93</strain>
    </source>
</reference>
<name>A0A6J4KFU2_9CHLR</name>
<organism evidence="1">
    <name type="scientific">uncultured Chloroflexia bacterium</name>
    <dbReference type="NCBI Taxonomy" id="1672391"/>
    <lineage>
        <taxon>Bacteria</taxon>
        <taxon>Bacillati</taxon>
        <taxon>Chloroflexota</taxon>
        <taxon>Chloroflexia</taxon>
        <taxon>environmental samples</taxon>
    </lineage>
</organism>
<dbReference type="EMBL" id="CADCTR010001628">
    <property type="protein sequence ID" value="CAA9304790.1"/>
    <property type="molecule type" value="Genomic_DNA"/>
</dbReference>
<protein>
    <submittedName>
        <fullName evidence="1">Uncharacterized protein</fullName>
    </submittedName>
</protein>
<evidence type="ECO:0000313" key="1">
    <source>
        <dbReference type="EMBL" id="CAA9304790.1"/>
    </source>
</evidence>
<dbReference type="AlphaFoldDB" id="A0A6J4KFU2"/>
<gene>
    <name evidence="1" type="ORF">AVDCRST_MAG93-4846</name>
</gene>
<sequence>MKWGSSEKNAVYRFNCLYCRSPRNELYPLGFTSTSTPASCPSCMRQMHHVTDSLKTSTPATRIETEQLHLRLT</sequence>
<proteinExistence type="predicted"/>
<accession>A0A6J4KFU2</accession>